<dbReference type="KEGG" id="phet:94288632"/>
<feature type="compositionally biased region" description="Basic and acidic residues" evidence="1">
    <location>
        <begin position="135"/>
        <end position="147"/>
    </location>
</feature>
<sequence>MEALGDKDDMPLTVIPAGRESQILTMPSEEFADLLLQPLQDDRWIRHAEIVRMDNFVDTENGQRVKEEILREYIVEKQRQGTYHPDPILEGMLYQEQFMAAYRKESHSADASAARSYREKLMGEHRRARAIKSVSEAKEQHEEKVGDPGETNAADAM</sequence>
<evidence type="ECO:0000313" key="3">
    <source>
        <dbReference type="Proteomes" id="UP000674318"/>
    </source>
</evidence>
<evidence type="ECO:0000313" key="2">
    <source>
        <dbReference type="EMBL" id="KAG5496229.1"/>
    </source>
</evidence>
<dbReference type="GeneID" id="94288632"/>
<proteinExistence type="predicted"/>
<organism evidence="2 3">
    <name type="scientific">Porcisia hertigi</name>
    <dbReference type="NCBI Taxonomy" id="2761500"/>
    <lineage>
        <taxon>Eukaryota</taxon>
        <taxon>Discoba</taxon>
        <taxon>Euglenozoa</taxon>
        <taxon>Kinetoplastea</taxon>
        <taxon>Metakinetoplastina</taxon>
        <taxon>Trypanosomatida</taxon>
        <taxon>Trypanosomatidae</taxon>
        <taxon>Leishmaniinae</taxon>
        <taxon>Porcisia</taxon>
    </lineage>
</organism>
<feature type="region of interest" description="Disordered" evidence="1">
    <location>
        <begin position="128"/>
        <end position="157"/>
    </location>
</feature>
<accession>A0A836HNU6</accession>
<evidence type="ECO:0000256" key="1">
    <source>
        <dbReference type="SAM" id="MobiDB-lite"/>
    </source>
</evidence>
<dbReference type="AlphaFoldDB" id="A0A836HNU6"/>
<dbReference type="OrthoDB" id="262225at2759"/>
<reference evidence="2 3" key="1">
    <citation type="submission" date="2021-02" db="EMBL/GenBank/DDBJ databases">
        <title>Porcisia hertigi Genome sequencing and assembly.</title>
        <authorList>
            <person name="Almutairi H."/>
            <person name="Gatherer D."/>
        </authorList>
    </citation>
    <scope>NUCLEOTIDE SEQUENCE [LARGE SCALE GENOMIC DNA]</scope>
    <source>
        <strain evidence="2 3">C119</strain>
    </source>
</reference>
<dbReference type="RefSeq" id="XP_067754712.1">
    <property type="nucleotide sequence ID" value="XM_067898555.1"/>
</dbReference>
<keyword evidence="3" id="KW-1185">Reference proteome</keyword>
<dbReference type="EMBL" id="JAFJZO010000032">
    <property type="protein sequence ID" value="KAG5496229.1"/>
    <property type="molecule type" value="Genomic_DNA"/>
</dbReference>
<dbReference type="Proteomes" id="UP000674318">
    <property type="component" value="Chromosome 32"/>
</dbReference>
<name>A0A836HNU6_9TRYP</name>
<protein>
    <submittedName>
        <fullName evidence="2">Uncharacterized protein</fullName>
    </submittedName>
</protein>
<gene>
    <name evidence="2" type="ORF">JKF63_02530</name>
</gene>
<comment type="caution">
    <text evidence="2">The sequence shown here is derived from an EMBL/GenBank/DDBJ whole genome shotgun (WGS) entry which is preliminary data.</text>
</comment>